<gene>
    <name evidence="1" type="ORF">LX13_003850</name>
</gene>
<name>A0ABT1HJ97_9NOCA</name>
<protein>
    <submittedName>
        <fullName evidence="1">Uncharacterized protein</fullName>
    </submittedName>
</protein>
<accession>A0ABT1HJ97</accession>
<proteinExistence type="predicted"/>
<dbReference type="Pfam" id="PF19686">
    <property type="entry name" value="DUF6188"/>
    <property type="match status" value="1"/>
</dbReference>
<dbReference type="Proteomes" id="UP001206895">
    <property type="component" value="Unassembled WGS sequence"/>
</dbReference>
<comment type="caution">
    <text evidence="1">The sequence shown here is derived from an EMBL/GenBank/DDBJ whole genome shotgun (WGS) entry which is preliminary data.</text>
</comment>
<dbReference type="EMBL" id="JAMTCJ010000004">
    <property type="protein sequence ID" value="MCP2178009.1"/>
    <property type="molecule type" value="Genomic_DNA"/>
</dbReference>
<keyword evidence="2" id="KW-1185">Reference proteome</keyword>
<dbReference type="InterPro" id="IPR046179">
    <property type="entry name" value="DUF6188"/>
</dbReference>
<organism evidence="1 2">
    <name type="scientific">Williamsia maris</name>
    <dbReference type="NCBI Taxonomy" id="72806"/>
    <lineage>
        <taxon>Bacteria</taxon>
        <taxon>Bacillati</taxon>
        <taxon>Actinomycetota</taxon>
        <taxon>Actinomycetes</taxon>
        <taxon>Mycobacteriales</taxon>
        <taxon>Nocardiaceae</taxon>
        <taxon>Williamsia</taxon>
    </lineage>
</organism>
<sequence>MTTAIAIIGSVVTDVSDGFSVRISTSDGHTVTIENNFEVKGGTNPFSVAASASGEFSLESSIFKGAKITDAQYDESGSLSISLDNGSEISVAPDEVYESWQVAGPSGSLIVCMPSGDIAIWS</sequence>
<evidence type="ECO:0000313" key="1">
    <source>
        <dbReference type="EMBL" id="MCP2178009.1"/>
    </source>
</evidence>
<reference evidence="1 2" key="1">
    <citation type="submission" date="2022-06" db="EMBL/GenBank/DDBJ databases">
        <title>Genomic Encyclopedia of Archaeal and Bacterial Type Strains, Phase II (KMG-II): from individual species to whole genera.</title>
        <authorList>
            <person name="Goeker M."/>
        </authorList>
    </citation>
    <scope>NUCLEOTIDE SEQUENCE [LARGE SCALE GENOMIC DNA]</scope>
    <source>
        <strain evidence="1 2">DSM 44693</strain>
    </source>
</reference>
<dbReference type="RefSeq" id="WP_253662973.1">
    <property type="nucleotide sequence ID" value="NZ_BAAAJQ010000003.1"/>
</dbReference>
<evidence type="ECO:0000313" key="2">
    <source>
        <dbReference type="Proteomes" id="UP001206895"/>
    </source>
</evidence>